<keyword evidence="10" id="KW-1133">Transmembrane helix</keyword>
<dbReference type="PANTHER" id="PTHR44936:SF10">
    <property type="entry name" value="SENSOR PROTEIN RSTB"/>
    <property type="match status" value="1"/>
</dbReference>
<keyword evidence="9" id="KW-0067">ATP-binding</keyword>
<keyword evidence="8 13" id="KW-0418">Kinase</keyword>
<dbReference type="InterPro" id="IPR004358">
    <property type="entry name" value="Sig_transdc_His_kin-like_C"/>
</dbReference>
<comment type="caution">
    <text evidence="13">The sequence shown here is derived from an EMBL/GenBank/DDBJ whole genome shotgun (WGS) entry which is preliminary data.</text>
</comment>
<dbReference type="Proteomes" id="UP000444174">
    <property type="component" value="Unassembled WGS sequence"/>
</dbReference>
<dbReference type="EC" id="2.7.13.3" evidence="3"/>
<dbReference type="Gene3D" id="6.10.340.10">
    <property type="match status" value="1"/>
</dbReference>
<evidence type="ECO:0000256" key="9">
    <source>
        <dbReference type="ARBA" id="ARBA00022840"/>
    </source>
</evidence>
<dbReference type="InterPro" id="IPR003660">
    <property type="entry name" value="HAMP_dom"/>
</dbReference>
<evidence type="ECO:0000256" key="4">
    <source>
        <dbReference type="ARBA" id="ARBA00022475"/>
    </source>
</evidence>
<feature type="domain" description="Histidine kinase" evidence="11">
    <location>
        <begin position="313"/>
        <end position="509"/>
    </location>
</feature>
<dbReference type="SMART" id="SM00388">
    <property type="entry name" value="HisKA"/>
    <property type="match status" value="1"/>
</dbReference>
<evidence type="ECO:0000256" key="5">
    <source>
        <dbReference type="ARBA" id="ARBA00022553"/>
    </source>
</evidence>
<feature type="transmembrane region" description="Helical" evidence="10">
    <location>
        <begin position="12"/>
        <end position="35"/>
    </location>
</feature>
<evidence type="ECO:0000256" key="6">
    <source>
        <dbReference type="ARBA" id="ARBA00022679"/>
    </source>
</evidence>
<dbReference type="Pfam" id="PF02518">
    <property type="entry name" value="HATPase_c"/>
    <property type="match status" value="1"/>
</dbReference>
<dbReference type="PRINTS" id="PR00344">
    <property type="entry name" value="BCTRLSENSOR"/>
</dbReference>
<dbReference type="InterPro" id="IPR005467">
    <property type="entry name" value="His_kinase_dom"/>
</dbReference>
<evidence type="ECO:0000259" key="12">
    <source>
        <dbReference type="PROSITE" id="PS50885"/>
    </source>
</evidence>
<dbReference type="InterPro" id="IPR050980">
    <property type="entry name" value="2C_sensor_his_kinase"/>
</dbReference>
<proteinExistence type="predicted"/>
<dbReference type="GO" id="GO:0005524">
    <property type="term" value="F:ATP binding"/>
    <property type="evidence" value="ECO:0007669"/>
    <property type="project" value="UniProtKB-KW"/>
</dbReference>
<keyword evidence="4" id="KW-1003">Cell membrane</keyword>
<evidence type="ECO:0000256" key="1">
    <source>
        <dbReference type="ARBA" id="ARBA00000085"/>
    </source>
</evidence>
<feature type="transmembrane region" description="Helical" evidence="10">
    <location>
        <begin position="235"/>
        <end position="254"/>
    </location>
</feature>
<keyword evidence="6" id="KW-0808">Transferase</keyword>
<keyword evidence="14" id="KW-1185">Reference proteome</keyword>
<evidence type="ECO:0000256" key="3">
    <source>
        <dbReference type="ARBA" id="ARBA00012438"/>
    </source>
</evidence>
<dbReference type="Gene3D" id="1.10.287.130">
    <property type="match status" value="1"/>
</dbReference>
<keyword evidence="10" id="KW-0812">Transmembrane</keyword>
<protein>
    <recommendedName>
        <fullName evidence="3">histidine kinase</fullName>
        <ecNumber evidence="3">2.7.13.3</ecNumber>
    </recommendedName>
</protein>
<accession>A0A843YN35</accession>
<dbReference type="EMBL" id="WIBF01000020">
    <property type="protein sequence ID" value="MQQ10642.1"/>
    <property type="molecule type" value="Genomic_DNA"/>
</dbReference>
<comment type="catalytic activity">
    <reaction evidence="1">
        <text>ATP + protein L-histidine = ADP + protein N-phospho-L-histidine.</text>
        <dbReference type="EC" id="2.7.13.3"/>
    </reaction>
</comment>
<evidence type="ECO:0000256" key="8">
    <source>
        <dbReference type="ARBA" id="ARBA00022777"/>
    </source>
</evidence>
<dbReference type="InterPro" id="IPR036097">
    <property type="entry name" value="HisK_dim/P_sf"/>
</dbReference>
<name>A0A843YN35_9RHOB</name>
<dbReference type="InterPro" id="IPR036890">
    <property type="entry name" value="HATPase_C_sf"/>
</dbReference>
<dbReference type="CDD" id="cd00082">
    <property type="entry name" value="HisKA"/>
    <property type="match status" value="1"/>
</dbReference>
<dbReference type="GO" id="GO:0000155">
    <property type="term" value="F:phosphorelay sensor kinase activity"/>
    <property type="evidence" value="ECO:0007669"/>
    <property type="project" value="InterPro"/>
</dbReference>
<gene>
    <name evidence="13" type="ORF">GFB49_19485</name>
</gene>
<dbReference type="GO" id="GO:0005886">
    <property type="term" value="C:plasma membrane"/>
    <property type="evidence" value="ECO:0007669"/>
    <property type="project" value="UniProtKB-SubCell"/>
</dbReference>
<sequence>MSVGPRRKWRPRLWVVVVVVLGLVLCLPFAGLLLFKFYANQLVQQTEESLLSQASILSALYADAFSEVSGETEELIVPDQFSPIFPALSLRDETILPPRPDAVEGRVDPSAIHKAIGPRLSKIAEISQTGTLAGYRFLDPAGNVIGGSAEVGLSLSNVGEVTRALQGETVSVARVRIRTEKEPLIYDLSRGTRVRIFVTMPTLVNGEIIGAVYVSRTPNHIFRFLYGERFNLVKAGLFVLLATGLIGLVFWRFITRPIHALIRQTTVSEDGRWSWQSFDHLGTREIENLSNSFQALTARLQAQQDSLRSYTAHVTHELKSPLTAAKGAAELLRDKDMSDKVRSKFLDNIDRDIDRMEALLNNMRAFAISDQVLGGGHVKLAEVIDEVRRIATGLEVEIGRDDCEVPLNKEALMIVLTHLVENAAQHSATQVKLECVKDAGVVKLIVADNGVGISEGNRDKIFTPFFTTRRETGGTGMGLNTAKSIVETLGGTIELMNSETGAIFHTTFD</sequence>
<evidence type="ECO:0000256" key="2">
    <source>
        <dbReference type="ARBA" id="ARBA00004651"/>
    </source>
</evidence>
<dbReference type="PROSITE" id="PS50885">
    <property type="entry name" value="HAMP"/>
    <property type="match status" value="1"/>
</dbReference>
<keyword evidence="10" id="KW-0472">Membrane</keyword>
<comment type="subcellular location">
    <subcellularLocation>
        <location evidence="2">Cell membrane</location>
        <topology evidence="2">Multi-pass membrane protein</topology>
    </subcellularLocation>
</comment>
<dbReference type="Gene3D" id="3.30.565.10">
    <property type="entry name" value="Histidine kinase-like ATPase, C-terminal domain"/>
    <property type="match status" value="1"/>
</dbReference>
<dbReference type="PANTHER" id="PTHR44936">
    <property type="entry name" value="SENSOR PROTEIN CREC"/>
    <property type="match status" value="1"/>
</dbReference>
<dbReference type="InterPro" id="IPR003661">
    <property type="entry name" value="HisK_dim/P_dom"/>
</dbReference>
<reference evidence="13 14" key="1">
    <citation type="submission" date="2019-10" db="EMBL/GenBank/DDBJ databases">
        <title>Epibacterium sp. nov., isolated from seawater.</title>
        <authorList>
            <person name="Zhang X."/>
            <person name="Li N."/>
        </authorList>
    </citation>
    <scope>NUCLEOTIDE SEQUENCE [LARGE SCALE GENOMIC DNA]</scope>
    <source>
        <strain evidence="13 14">SM1979</strain>
    </source>
</reference>
<dbReference type="PROSITE" id="PS50109">
    <property type="entry name" value="HIS_KIN"/>
    <property type="match status" value="1"/>
</dbReference>
<dbReference type="InterPro" id="IPR003594">
    <property type="entry name" value="HATPase_dom"/>
</dbReference>
<evidence type="ECO:0000313" key="14">
    <source>
        <dbReference type="Proteomes" id="UP000444174"/>
    </source>
</evidence>
<dbReference type="SUPFAM" id="SSF55874">
    <property type="entry name" value="ATPase domain of HSP90 chaperone/DNA topoisomerase II/histidine kinase"/>
    <property type="match status" value="1"/>
</dbReference>
<evidence type="ECO:0000256" key="10">
    <source>
        <dbReference type="SAM" id="Phobius"/>
    </source>
</evidence>
<evidence type="ECO:0000259" key="11">
    <source>
        <dbReference type="PROSITE" id="PS50109"/>
    </source>
</evidence>
<dbReference type="Pfam" id="PF00512">
    <property type="entry name" value="HisKA"/>
    <property type="match status" value="1"/>
</dbReference>
<dbReference type="AlphaFoldDB" id="A0A843YN35"/>
<feature type="domain" description="HAMP" evidence="12">
    <location>
        <begin position="252"/>
        <end position="305"/>
    </location>
</feature>
<keyword evidence="7" id="KW-0547">Nucleotide-binding</keyword>
<organism evidence="13 14">
    <name type="scientific">Tritonibacter litoralis</name>
    <dbReference type="NCBI Taxonomy" id="2662264"/>
    <lineage>
        <taxon>Bacteria</taxon>
        <taxon>Pseudomonadati</taxon>
        <taxon>Pseudomonadota</taxon>
        <taxon>Alphaproteobacteria</taxon>
        <taxon>Rhodobacterales</taxon>
        <taxon>Paracoccaceae</taxon>
        <taxon>Tritonibacter</taxon>
    </lineage>
</organism>
<dbReference type="SMART" id="SM00387">
    <property type="entry name" value="HATPase_c"/>
    <property type="match status" value="1"/>
</dbReference>
<dbReference type="SUPFAM" id="SSF47384">
    <property type="entry name" value="Homodimeric domain of signal transducing histidine kinase"/>
    <property type="match status" value="1"/>
</dbReference>
<keyword evidence="5" id="KW-0597">Phosphoprotein</keyword>
<evidence type="ECO:0000313" key="13">
    <source>
        <dbReference type="EMBL" id="MQQ10642.1"/>
    </source>
</evidence>
<evidence type="ECO:0000256" key="7">
    <source>
        <dbReference type="ARBA" id="ARBA00022741"/>
    </source>
</evidence>